<reference evidence="6 7" key="1">
    <citation type="journal article" date="2006" name="Science">
        <title>The genome of black cottonwood, Populus trichocarpa (Torr. &amp; Gray).</title>
        <authorList>
            <person name="Tuskan G.A."/>
            <person name="Difazio S."/>
            <person name="Jansson S."/>
            <person name="Bohlmann J."/>
            <person name="Grigoriev I."/>
            <person name="Hellsten U."/>
            <person name="Putnam N."/>
            <person name="Ralph S."/>
            <person name="Rombauts S."/>
            <person name="Salamov A."/>
            <person name="Schein J."/>
            <person name="Sterck L."/>
            <person name="Aerts A."/>
            <person name="Bhalerao R.R."/>
            <person name="Bhalerao R.P."/>
            <person name="Blaudez D."/>
            <person name="Boerjan W."/>
            <person name="Brun A."/>
            <person name="Brunner A."/>
            <person name="Busov V."/>
            <person name="Campbell M."/>
            <person name="Carlson J."/>
            <person name="Chalot M."/>
            <person name="Chapman J."/>
            <person name="Chen G.L."/>
            <person name="Cooper D."/>
            <person name="Coutinho P.M."/>
            <person name="Couturier J."/>
            <person name="Covert S."/>
            <person name="Cronk Q."/>
            <person name="Cunningham R."/>
            <person name="Davis J."/>
            <person name="Degroeve S."/>
            <person name="Dejardin A."/>
            <person name="Depamphilis C."/>
            <person name="Detter J."/>
            <person name="Dirks B."/>
            <person name="Dubchak I."/>
            <person name="Duplessis S."/>
            <person name="Ehlting J."/>
            <person name="Ellis B."/>
            <person name="Gendler K."/>
            <person name="Goodstein D."/>
            <person name="Gribskov M."/>
            <person name="Grimwood J."/>
            <person name="Groover A."/>
            <person name="Gunter L."/>
            <person name="Hamberger B."/>
            <person name="Heinze B."/>
            <person name="Helariutta Y."/>
            <person name="Henrissat B."/>
            <person name="Holligan D."/>
            <person name="Holt R."/>
            <person name="Huang W."/>
            <person name="Islam-Faridi N."/>
            <person name="Jones S."/>
            <person name="Jones-Rhoades M."/>
            <person name="Jorgensen R."/>
            <person name="Joshi C."/>
            <person name="Kangasjarvi J."/>
            <person name="Karlsson J."/>
            <person name="Kelleher C."/>
            <person name="Kirkpatrick R."/>
            <person name="Kirst M."/>
            <person name="Kohler A."/>
            <person name="Kalluri U."/>
            <person name="Larimer F."/>
            <person name="Leebens-Mack J."/>
            <person name="Leple J.C."/>
            <person name="Locascio P."/>
            <person name="Lou Y."/>
            <person name="Lucas S."/>
            <person name="Martin F."/>
            <person name="Montanini B."/>
            <person name="Napoli C."/>
            <person name="Nelson D.R."/>
            <person name="Nelson C."/>
            <person name="Nieminen K."/>
            <person name="Nilsson O."/>
            <person name="Pereda V."/>
            <person name="Peter G."/>
            <person name="Philippe R."/>
            <person name="Pilate G."/>
            <person name="Poliakov A."/>
            <person name="Razumovskaya J."/>
            <person name="Richardson P."/>
            <person name="Rinaldi C."/>
            <person name="Ritland K."/>
            <person name="Rouze P."/>
            <person name="Ryaboy D."/>
            <person name="Schmutz J."/>
            <person name="Schrader J."/>
            <person name="Segerman B."/>
            <person name="Shin H."/>
            <person name="Siddiqui A."/>
            <person name="Sterky F."/>
            <person name="Terry A."/>
            <person name="Tsai C.J."/>
            <person name="Uberbacher E."/>
            <person name="Unneberg P."/>
            <person name="Vahala J."/>
            <person name="Wall K."/>
            <person name="Wessler S."/>
            <person name="Yang G."/>
            <person name="Yin T."/>
            <person name="Douglas C."/>
            <person name="Marra M."/>
            <person name="Sandberg G."/>
            <person name="Van de Peer Y."/>
            <person name="Rokhsar D."/>
        </authorList>
    </citation>
    <scope>NUCLEOTIDE SEQUENCE [LARGE SCALE GENOMIC DNA]</scope>
    <source>
        <strain evidence="7">cv. Nisqually</strain>
    </source>
</reference>
<dbReference type="GO" id="GO:0098542">
    <property type="term" value="P:defense response to other organism"/>
    <property type="evidence" value="ECO:0000318"/>
    <property type="project" value="GO_Central"/>
</dbReference>
<dbReference type="InterPro" id="IPR042197">
    <property type="entry name" value="Apaf_helical"/>
</dbReference>
<dbReference type="HOGENOM" id="CLU_000837_8_8_1"/>
<evidence type="ECO:0000256" key="4">
    <source>
        <dbReference type="ARBA" id="ARBA00022821"/>
    </source>
</evidence>
<dbReference type="Gene3D" id="1.10.8.430">
    <property type="entry name" value="Helical domain of apoptotic protease-activating factors"/>
    <property type="match status" value="1"/>
</dbReference>
<keyword evidence="5" id="KW-0067">ATP-binding</keyword>
<evidence type="ECO:0000313" key="7">
    <source>
        <dbReference type="Proteomes" id="UP000006729"/>
    </source>
</evidence>
<evidence type="ECO:0000256" key="3">
    <source>
        <dbReference type="ARBA" id="ARBA00022741"/>
    </source>
</evidence>
<dbReference type="FunFam" id="1.10.10.10:FF:000322">
    <property type="entry name" value="Probable disease resistance protein At1g63360"/>
    <property type="match status" value="1"/>
</dbReference>
<dbReference type="Gene3D" id="1.10.10.10">
    <property type="entry name" value="Winged helix-like DNA-binding domain superfamily/Winged helix DNA-binding domain"/>
    <property type="match status" value="1"/>
</dbReference>
<dbReference type="Pfam" id="PF25019">
    <property type="entry name" value="LRR_R13L1-DRL21"/>
    <property type="match status" value="2"/>
</dbReference>
<dbReference type="PANTHER" id="PTHR36766">
    <property type="entry name" value="PLANT BROAD-SPECTRUM MILDEW RESISTANCE PROTEIN RPW8"/>
    <property type="match status" value="1"/>
</dbReference>
<gene>
    <name evidence="6" type="ORF">POPTR_014G002301v4</name>
</gene>
<dbReference type="GO" id="GO:0005524">
    <property type="term" value="F:ATP binding"/>
    <property type="evidence" value="ECO:0007669"/>
    <property type="project" value="UniProtKB-KW"/>
</dbReference>
<comment type="caution">
    <text evidence="6">The sequence shown here is derived from an EMBL/GenBank/DDBJ whole genome shotgun (WGS) entry which is preliminary data.</text>
</comment>
<dbReference type="Gene3D" id="3.80.10.10">
    <property type="entry name" value="Ribonuclease Inhibitor"/>
    <property type="match status" value="4"/>
</dbReference>
<dbReference type="Proteomes" id="UP000006729">
    <property type="component" value="Chromosome 14"/>
</dbReference>
<dbReference type="Pfam" id="PF18052">
    <property type="entry name" value="Rx_N"/>
    <property type="match status" value="1"/>
</dbReference>
<dbReference type="InterPro" id="IPR002182">
    <property type="entry name" value="NB-ARC"/>
</dbReference>
<dbReference type="InterPro" id="IPR041118">
    <property type="entry name" value="Rx_N"/>
</dbReference>
<accession>U5FQT4</accession>
<dbReference type="Pfam" id="PF23559">
    <property type="entry name" value="WHD_DRP"/>
    <property type="match status" value="1"/>
</dbReference>
<proteinExistence type="predicted"/>
<dbReference type="InParanoid" id="U5FQT4"/>
<name>U5FQT4_POPTR</name>
<dbReference type="CDD" id="cd14798">
    <property type="entry name" value="RX-CC_like"/>
    <property type="match status" value="1"/>
</dbReference>
<dbReference type="PRINTS" id="PR00364">
    <property type="entry name" value="DISEASERSIST"/>
</dbReference>
<dbReference type="InterPro" id="IPR036388">
    <property type="entry name" value="WH-like_DNA-bd_sf"/>
</dbReference>
<dbReference type="Pfam" id="PF00931">
    <property type="entry name" value="NB-ARC"/>
    <property type="match status" value="1"/>
</dbReference>
<dbReference type="SUPFAM" id="SSF52058">
    <property type="entry name" value="L domain-like"/>
    <property type="match status" value="2"/>
</dbReference>
<keyword evidence="7" id="KW-1185">Reference proteome</keyword>
<dbReference type="InterPro" id="IPR038005">
    <property type="entry name" value="RX-like_CC"/>
</dbReference>
<dbReference type="InterPro" id="IPR027417">
    <property type="entry name" value="P-loop_NTPase"/>
</dbReference>
<dbReference type="eggNOG" id="KOG4658">
    <property type="taxonomic scope" value="Eukaryota"/>
</dbReference>
<organism evidence="6 7">
    <name type="scientific">Populus trichocarpa</name>
    <name type="common">Western balsam poplar</name>
    <name type="synonym">Populus balsamifera subsp. trichocarpa</name>
    <dbReference type="NCBI Taxonomy" id="3694"/>
    <lineage>
        <taxon>Eukaryota</taxon>
        <taxon>Viridiplantae</taxon>
        <taxon>Streptophyta</taxon>
        <taxon>Embryophyta</taxon>
        <taxon>Tracheophyta</taxon>
        <taxon>Spermatophyta</taxon>
        <taxon>Magnoliopsida</taxon>
        <taxon>eudicotyledons</taxon>
        <taxon>Gunneridae</taxon>
        <taxon>Pentapetalae</taxon>
        <taxon>rosids</taxon>
        <taxon>fabids</taxon>
        <taxon>Malpighiales</taxon>
        <taxon>Salicaceae</taxon>
        <taxon>Saliceae</taxon>
        <taxon>Populus</taxon>
    </lineage>
</organism>
<keyword evidence="3" id="KW-0547">Nucleotide-binding</keyword>
<evidence type="ECO:0000256" key="5">
    <source>
        <dbReference type="ARBA" id="ARBA00022840"/>
    </source>
</evidence>
<protein>
    <recommendedName>
        <fullName evidence="8">Disease resistance protein RGA3</fullName>
    </recommendedName>
</protein>
<sequence length="135" mass="15406">MLPTAINQLERKGPSCNYALNLIIPNTLRFIFGKRGSFFLSGEANAVALLYGKKRRERKKREKMSSPREAIKNLCFSTQECSAGQGNIRTVHLRRLPLYLQASSVSSSFPRSHSLTIVFFLCYCFTMSFWKFIGI</sequence>
<keyword evidence="1" id="KW-0433">Leucine-rich repeat</keyword>
<evidence type="ECO:0000256" key="1">
    <source>
        <dbReference type="ARBA" id="ARBA00022614"/>
    </source>
</evidence>
<dbReference type="InterPro" id="IPR032675">
    <property type="entry name" value="LRR_dom_sf"/>
</dbReference>
<dbReference type="GO" id="GO:0043531">
    <property type="term" value="F:ADP binding"/>
    <property type="evidence" value="ECO:0007669"/>
    <property type="project" value="InterPro"/>
</dbReference>
<keyword evidence="2" id="KW-0677">Repeat</keyword>
<evidence type="ECO:0008006" key="8">
    <source>
        <dbReference type="Google" id="ProtNLM"/>
    </source>
</evidence>
<dbReference type="Gene3D" id="1.20.5.4130">
    <property type="match status" value="1"/>
</dbReference>
<evidence type="ECO:0000256" key="2">
    <source>
        <dbReference type="ARBA" id="ARBA00022737"/>
    </source>
</evidence>
<dbReference type="EMBL" id="CM009303">
    <property type="protein sequence ID" value="PNT02270.3"/>
    <property type="molecule type" value="Genomic_DNA"/>
</dbReference>
<dbReference type="SUPFAM" id="SSF52540">
    <property type="entry name" value="P-loop containing nucleoside triphosphate hydrolases"/>
    <property type="match status" value="1"/>
</dbReference>
<dbReference type="InterPro" id="IPR058922">
    <property type="entry name" value="WHD_DRP"/>
</dbReference>
<dbReference type="PANTHER" id="PTHR36766:SF70">
    <property type="entry name" value="DISEASE RESISTANCE PROTEIN RGA4"/>
    <property type="match status" value="1"/>
</dbReference>
<dbReference type="AlphaFoldDB" id="U5FQT4"/>
<keyword evidence="4" id="KW-0611">Plant defense</keyword>
<dbReference type="InterPro" id="IPR056789">
    <property type="entry name" value="LRR_R13L1-DRL21"/>
</dbReference>
<dbReference type="Gene3D" id="3.40.50.300">
    <property type="entry name" value="P-loop containing nucleotide triphosphate hydrolases"/>
    <property type="match status" value="1"/>
</dbReference>
<evidence type="ECO:0000313" key="6">
    <source>
        <dbReference type="EMBL" id="PNT02270.3"/>
    </source>
</evidence>